<evidence type="ECO:0000313" key="1">
    <source>
        <dbReference type="EMBL" id="OHA22634.1"/>
    </source>
</evidence>
<dbReference type="GO" id="GO:0006313">
    <property type="term" value="P:DNA transposition"/>
    <property type="evidence" value="ECO:0007669"/>
    <property type="project" value="InterPro"/>
</dbReference>
<dbReference type="EMBL" id="MHRJ01000022">
    <property type="protein sequence ID" value="OHA22634.1"/>
    <property type="molecule type" value="Genomic_DNA"/>
</dbReference>
<proteinExistence type="predicted"/>
<accession>A0A1G2MG01</accession>
<evidence type="ECO:0008006" key="3">
    <source>
        <dbReference type="Google" id="ProtNLM"/>
    </source>
</evidence>
<dbReference type="GO" id="GO:0003677">
    <property type="term" value="F:DNA binding"/>
    <property type="evidence" value="ECO:0007669"/>
    <property type="project" value="InterPro"/>
</dbReference>
<dbReference type="SUPFAM" id="SSF46689">
    <property type="entry name" value="Homeodomain-like"/>
    <property type="match status" value="1"/>
</dbReference>
<dbReference type="InterPro" id="IPR002514">
    <property type="entry name" value="Transposase_8"/>
</dbReference>
<dbReference type="Pfam" id="PF01527">
    <property type="entry name" value="HTH_Tnp_1"/>
    <property type="match status" value="1"/>
</dbReference>
<protein>
    <recommendedName>
        <fullName evidence="3">Transposase</fullName>
    </recommendedName>
</protein>
<evidence type="ECO:0000313" key="2">
    <source>
        <dbReference type="Proteomes" id="UP000176493"/>
    </source>
</evidence>
<dbReference type="InterPro" id="IPR009057">
    <property type="entry name" value="Homeodomain-like_sf"/>
</dbReference>
<comment type="caution">
    <text evidence="1">The sequence shown here is derived from an EMBL/GenBank/DDBJ whole genome shotgun (WGS) entry which is preliminary data.</text>
</comment>
<gene>
    <name evidence="1" type="ORF">A2W52_04245</name>
</gene>
<sequence>MAKSSFLPRRNKGYFGQKVTKTLFGNSPIMENTITYKERQGVHVPKDVKVYILKRVKEGGKTVKEIAAEHGIGATAIYHWLKNETGGASDPLVTKLQKENQILKQPVAELSLKIREGEKKGW</sequence>
<dbReference type="Proteomes" id="UP000176493">
    <property type="component" value="Unassembled WGS sequence"/>
</dbReference>
<dbReference type="Gene3D" id="1.10.10.60">
    <property type="entry name" value="Homeodomain-like"/>
    <property type="match status" value="1"/>
</dbReference>
<reference evidence="1 2" key="1">
    <citation type="journal article" date="2016" name="Nat. Commun.">
        <title>Thousands of microbial genomes shed light on interconnected biogeochemical processes in an aquifer system.</title>
        <authorList>
            <person name="Anantharaman K."/>
            <person name="Brown C.T."/>
            <person name="Hug L.A."/>
            <person name="Sharon I."/>
            <person name="Castelle C.J."/>
            <person name="Probst A.J."/>
            <person name="Thomas B.C."/>
            <person name="Singh A."/>
            <person name="Wilkins M.J."/>
            <person name="Karaoz U."/>
            <person name="Brodie E.L."/>
            <person name="Williams K.H."/>
            <person name="Hubbard S.S."/>
            <person name="Banfield J.F."/>
        </authorList>
    </citation>
    <scope>NUCLEOTIDE SEQUENCE [LARGE SCALE GENOMIC DNA]</scope>
</reference>
<organism evidence="1 2">
    <name type="scientific">Candidatus Taylorbacteria bacterium RIFCSPHIGHO2_02_49_25</name>
    <dbReference type="NCBI Taxonomy" id="1802305"/>
    <lineage>
        <taxon>Bacteria</taxon>
        <taxon>Candidatus Tayloriibacteriota</taxon>
    </lineage>
</organism>
<dbReference type="GO" id="GO:0004803">
    <property type="term" value="F:transposase activity"/>
    <property type="evidence" value="ECO:0007669"/>
    <property type="project" value="InterPro"/>
</dbReference>
<name>A0A1G2MG01_9BACT</name>
<dbReference type="AlphaFoldDB" id="A0A1G2MG01"/>